<dbReference type="EMBL" id="SSBS01000008">
    <property type="protein sequence ID" value="THF26957.1"/>
    <property type="molecule type" value="Genomic_DNA"/>
</dbReference>
<gene>
    <name evidence="1" type="ORF">E5170_26685</name>
</gene>
<organism evidence="1 2">
    <name type="scientific">Pseudomonas atacamensis</name>
    <dbReference type="NCBI Taxonomy" id="2565368"/>
    <lineage>
        <taxon>Bacteria</taxon>
        <taxon>Pseudomonadati</taxon>
        <taxon>Pseudomonadota</taxon>
        <taxon>Gammaproteobacteria</taxon>
        <taxon>Pseudomonadales</taxon>
        <taxon>Pseudomonadaceae</taxon>
        <taxon>Pseudomonas</taxon>
    </lineage>
</organism>
<protein>
    <recommendedName>
        <fullName evidence="3">Integrase</fullName>
    </recommendedName>
</protein>
<sequence>MEQVIFSSGERLPMLLDDDDLPVPEACEWFLRRCHLALQTLMRNSGEVLVIHRWARKRRINIYDRIRSGKQFTEADLTSLIEELSRPQPTSNKVAKLAVSPNTRNKRLSTASQHLLWYIDELTAAPFFR</sequence>
<evidence type="ECO:0000313" key="1">
    <source>
        <dbReference type="EMBL" id="THF26957.1"/>
    </source>
</evidence>
<accession>A0AAQ2D7C9</accession>
<dbReference type="Proteomes" id="UP000310574">
    <property type="component" value="Unassembled WGS sequence"/>
</dbReference>
<evidence type="ECO:0008006" key="3">
    <source>
        <dbReference type="Google" id="ProtNLM"/>
    </source>
</evidence>
<dbReference type="RefSeq" id="WP_168772711.1">
    <property type="nucleotide sequence ID" value="NZ_SSBS01000008.1"/>
</dbReference>
<evidence type="ECO:0000313" key="2">
    <source>
        <dbReference type="Proteomes" id="UP000310574"/>
    </source>
</evidence>
<name>A0AAQ2D7C9_9PSED</name>
<dbReference type="AlphaFoldDB" id="A0AAQ2D7C9"/>
<comment type="caution">
    <text evidence="1">The sequence shown here is derived from an EMBL/GenBank/DDBJ whole genome shotgun (WGS) entry which is preliminary data.</text>
</comment>
<reference evidence="1 2" key="1">
    <citation type="submission" date="2019-04" db="EMBL/GenBank/DDBJ databases">
        <title>Draft genome sequence of Pseudomonas sp. M7D1 isolated from rhizosphere of plant the flowery desert.</title>
        <authorList>
            <person name="Poblete-Morales M."/>
            <person name="Plaza N."/>
            <person name="Corsini G."/>
            <person name="Silva E."/>
        </authorList>
    </citation>
    <scope>NUCLEOTIDE SEQUENCE [LARGE SCALE GENOMIC DNA]</scope>
    <source>
        <strain evidence="1 2">M7D1</strain>
    </source>
</reference>
<proteinExistence type="predicted"/>